<proteinExistence type="predicted"/>
<accession>A0A183GQS1</accession>
<reference evidence="4" key="2">
    <citation type="submission" date="2019-09" db="UniProtKB">
        <authorList>
            <consortium name="WormBaseParasite"/>
        </authorList>
    </citation>
    <scope>IDENTIFICATION</scope>
</reference>
<organism evidence="3 4">
    <name type="scientific">Heligmosomoides polygyrus</name>
    <name type="common">Parasitic roundworm</name>
    <dbReference type="NCBI Taxonomy" id="6339"/>
    <lineage>
        <taxon>Eukaryota</taxon>
        <taxon>Metazoa</taxon>
        <taxon>Ecdysozoa</taxon>
        <taxon>Nematoda</taxon>
        <taxon>Chromadorea</taxon>
        <taxon>Rhabditida</taxon>
        <taxon>Rhabditina</taxon>
        <taxon>Rhabditomorpha</taxon>
        <taxon>Strongyloidea</taxon>
        <taxon>Heligmosomidae</taxon>
        <taxon>Heligmosomoides</taxon>
    </lineage>
</organism>
<feature type="signal peptide" evidence="1">
    <location>
        <begin position="1"/>
        <end position="19"/>
    </location>
</feature>
<dbReference type="AlphaFoldDB" id="A0A183GQS1"/>
<sequence>MHSPALLLLLFAAFSTLKADEFELPVVLDATGVPECIQACLSNLFFSAAEMIHLHNPVDKFNDLCTTYHNATQCIENQKDTCVQTTLFDIALKLYQHKECLREHSEVVLKNCDRTCQFTTVLMELAGHGNAKGIQELQENHEALAKEVSAVCVTFGCMSSCVSRDLNVRCHPAGTIITVGDIRFRKTAD</sequence>
<keyword evidence="3" id="KW-1185">Reference proteome</keyword>
<dbReference type="WBParaSite" id="HPBE_0002504101-mRNA-1">
    <property type="protein sequence ID" value="HPBE_0002504101-mRNA-1"/>
    <property type="gene ID" value="HPBE_0002504101"/>
</dbReference>
<evidence type="ECO:0000313" key="2">
    <source>
        <dbReference type="EMBL" id="VDP48733.1"/>
    </source>
</evidence>
<reference evidence="2 3" key="1">
    <citation type="submission" date="2018-11" db="EMBL/GenBank/DDBJ databases">
        <authorList>
            <consortium name="Pathogen Informatics"/>
        </authorList>
    </citation>
    <scope>NUCLEOTIDE SEQUENCE [LARGE SCALE GENOMIC DNA]</scope>
</reference>
<gene>
    <name evidence="2" type="ORF">HPBE_LOCUS25039</name>
</gene>
<accession>A0A3P8HRI8</accession>
<evidence type="ECO:0000313" key="3">
    <source>
        <dbReference type="Proteomes" id="UP000050761"/>
    </source>
</evidence>
<dbReference type="EMBL" id="UZAH01037251">
    <property type="protein sequence ID" value="VDP48733.1"/>
    <property type="molecule type" value="Genomic_DNA"/>
</dbReference>
<dbReference type="Proteomes" id="UP000050761">
    <property type="component" value="Unassembled WGS sequence"/>
</dbReference>
<keyword evidence="1" id="KW-0732">Signal</keyword>
<feature type="chain" id="PRO_5044552185" evidence="1">
    <location>
        <begin position="20"/>
        <end position="189"/>
    </location>
</feature>
<evidence type="ECO:0000256" key="1">
    <source>
        <dbReference type="SAM" id="SignalP"/>
    </source>
</evidence>
<name>A0A183GQS1_HELPZ</name>
<dbReference type="InterPro" id="IPR053123">
    <property type="entry name" value="CPG4-like"/>
</dbReference>
<dbReference type="PANTHER" id="PTHR37442:SF1">
    <property type="entry name" value="CHONDROITIN PROTEOGLYCAN 4 DOMAIN-CONTAINING PROTEIN"/>
    <property type="match status" value="1"/>
</dbReference>
<dbReference type="PANTHER" id="PTHR37442">
    <property type="entry name" value="F18A1.7 PROTEIN-RELATED"/>
    <property type="match status" value="1"/>
</dbReference>
<dbReference type="OrthoDB" id="5801572at2759"/>
<evidence type="ECO:0000313" key="4">
    <source>
        <dbReference type="WBParaSite" id="HPBE_0002504101-mRNA-1"/>
    </source>
</evidence>
<protein>
    <submittedName>
        <fullName evidence="4">CPG4 domain-containing protein</fullName>
    </submittedName>
</protein>